<evidence type="ECO:0000313" key="3">
    <source>
        <dbReference type="Proteomes" id="UP000193380"/>
    </source>
</evidence>
<dbReference type="PaxDb" id="8022-A0A060W1V4"/>
<reference evidence="2" key="1">
    <citation type="journal article" date="2014" name="Nat. Commun.">
        <title>The rainbow trout genome provides novel insights into evolution after whole-genome duplication in vertebrates.</title>
        <authorList>
            <person name="Berthelot C."/>
            <person name="Brunet F."/>
            <person name="Chalopin D."/>
            <person name="Juanchich A."/>
            <person name="Bernard M."/>
            <person name="Noel B."/>
            <person name="Bento P."/>
            <person name="Da Silva C."/>
            <person name="Labadie K."/>
            <person name="Alberti A."/>
            <person name="Aury J.M."/>
            <person name="Louis A."/>
            <person name="Dehais P."/>
            <person name="Bardou P."/>
            <person name="Montfort J."/>
            <person name="Klopp C."/>
            <person name="Cabau C."/>
            <person name="Gaspin C."/>
            <person name="Thorgaard G.H."/>
            <person name="Boussaha M."/>
            <person name="Quillet E."/>
            <person name="Guyomard R."/>
            <person name="Galiana D."/>
            <person name="Bobe J."/>
            <person name="Volff J.N."/>
            <person name="Genet C."/>
            <person name="Wincker P."/>
            <person name="Jaillon O."/>
            <person name="Roest Crollius H."/>
            <person name="Guiguen Y."/>
        </authorList>
    </citation>
    <scope>NUCLEOTIDE SEQUENCE [LARGE SCALE GENOMIC DNA]</scope>
</reference>
<name>A0A060W1V4_ONCMY</name>
<accession>A0A060W1V4</accession>
<reference evidence="2" key="2">
    <citation type="submission" date="2014-03" db="EMBL/GenBank/DDBJ databases">
        <authorList>
            <person name="Genoscope - CEA"/>
        </authorList>
    </citation>
    <scope>NUCLEOTIDE SEQUENCE</scope>
</reference>
<feature type="transmembrane region" description="Helical" evidence="1">
    <location>
        <begin position="136"/>
        <end position="159"/>
    </location>
</feature>
<keyword evidence="1" id="KW-1133">Transmembrane helix</keyword>
<sequence>MATAPPQTAWLSRGWCGLHTASPGENYMPSRTPSGCHRKAKKIIKDNNHLNHCLFTPLPSRKRGQYRCIKAGTERLKNSLSLKAITNTERLLKSDLKSLAANKWIPCHFNNAYISCITHICIYCVLYHLLHFPYAALSFLIHIFICIYCYSISLLRFVCIR</sequence>
<keyword evidence="1" id="KW-0472">Membrane</keyword>
<dbReference type="EMBL" id="FR904367">
    <property type="protein sequence ID" value="CDQ61102.1"/>
    <property type="molecule type" value="Genomic_DNA"/>
</dbReference>
<dbReference type="AlphaFoldDB" id="A0A060W1V4"/>
<evidence type="ECO:0000256" key="1">
    <source>
        <dbReference type="SAM" id="Phobius"/>
    </source>
</evidence>
<gene>
    <name evidence="2" type="ORF">GSONMT00064491001</name>
</gene>
<keyword evidence="1" id="KW-0812">Transmembrane</keyword>
<protein>
    <submittedName>
        <fullName evidence="2">Uncharacterized protein</fullName>
    </submittedName>
</protein>
<proteinExistence type="predicted"/>
<organism evidence="2 3">
    <name type="scientific">Oncorhynchus mykiss</name>
    <name type="common">Rainbow trout</name>
    <name type="synonym">Salmo gairdneri</name>
    <dbReference type="NCBI Taxonomy" id="8022"/>
    <lineage>
        <taxon>Eukaryota</taxon>
        <taxon>Metazoa</taxon>
        <taxon>Chordata</taxon>
        <taxon>Craniata</taxon>
        <taxon>Vertebrata</taxon>
        <taxon>Euteleostomi</taxon>
        <taxon>Actinopterygii</taxon>
        <taxon>Neopterygii</taxon>
        <taxon>Teleostei</taxon>
        <taxon>Protacanthopterygii</taxon>
        <taxon>Salmoniformes</taxon>
        <taxon>Salmonidae</taxon>
        <taxon>Salmoninae</taxon>
        <taxon>Oncorhynchus</taxon>
    </lineage>
</organism>
<evidence type="ECO:0000313" key="2">
    <source>
        <dbReference type="EMBL" id="CDQ61102.1"/>
    </source>
</evidence>
<dbReference type="Proteomes" id="UP000193380">
    <property type="component" value="Unassembled WGS sequence"/>
</dbReference>
<feature type="transmembrane region" description="Helical" evidence="1">
    <location>
        <begin position="112"/>
        <end position="130"/>
    </location>
</feature>